<dbReference type="Gene3D" id="3.40.50.12780">
    <property type="entry name" value="N-terminal domain of ligase-like"/>
    <property type="match status" value="1"/>
</dbReference>
<keyword evidence="4" id="KW-0436">Ligase</keyword>
<dbReference type="GO" id="GO:0016020">
    <property type="term" value="C:membrane"/>
    <property type="evidence" value="ECO:0007669"/>
    <property type="project" value="TreeGrafter"/>
</dbReference>
<keyword evidence="2" id="KW-0067">ATP-binding</keyword>
<dbReference type="Pfam" id="PF00501">
    <property type="entry name" value="AMP-binding"/>
    <property type="match status" value="1"/>
</dbReference>
<dbReference type="AlphaFoldDB" id="A0AAE3XJW1"/>
<evidence type="ECO:0000313" key="5">
    <source>
        <dbReference type="Proteomes" id="UP001185092"/>
    </source>
</evidence>
<dbReference type="CDD" id="cd05907">
    <property type="entry name" value="VL_LC_FACS_like"/>
    <property type="match status" value="1"/>
</dbReference>
<dbReference type="PANTHER" id="PTHR43272">
    <property type="entry name" value="LONG-CHAIN-FATTY-ACID--COA LIGASE"/>
    <property type="match status" value="1"/>
</dbReference>
<dbReference type="PANTHER" id="PTHR43272:SF33">
    <property type="entry name" value="AMP-BINDING DOMAIN-CONTAINING PROTEIN-RELATED"/>
    <property type="match status" value="1"/>
</dbReference>
<evidence type="ECO:0000259" key="3">
    <source>
        <dbReference type="Pfam" id="PF00501"/>
    </source>
</evidence>
<dbReference type="PROSITE" id="PS00455">
    <property type="entry name" value="AMP_BINDING"/>
    <property type="match status" value="1"/>
</dbReference>
<gene>
    <name evidence="4" type="ORF">HNQ88_002158</name>
</gene>
<dbReference type="SUPFAM" id="SSF56801">
    <property type="entry name" value="Acetyl-CoA synthetase-like"/>
    <property type="match status" value="1"/>
</dbReference>
<dbReference type="RefSeq" id="WP_309938664.1">
    <property type="nucleotide sequence ID" value="NZ_AP025305.1"/>
</dbReference>
<evidence type="ECO:0000313" key="4">
    <source>
        <dbReference type="EMBL" id="MDR6239121.1"/>
    </source>
</evidence>
<proteinExistence type="predicted"/>
<protein>
    <submittedName>
        <fullName evidence="4">Long-chain acyl-CoA synthetase</fullName>
        <ecNumber evidence="4">6.2.1.3</ecNumber>
    </submittedName>
</protein>
<dbReference type="Pfam" id="PF23562">
    <property type="entry name" value="AMP-binding_C_3"/>
    <property type="match status" value="1"/>
</dbReference>
<feature type="domain" description="AMP-dependent synthetase/ligase" evidence="3">
    <location>
        <begin position="11"/>
        <end position="423"/>
    </location>
</feature>
<evidence type="ECO:0000256" key="1">
    <source>
        <dbReference type="ARBA" id="ARBA00022741"/>
    </source>
</evidence>
<keyword evidence="1" id="KW-0547">Nucleotide-binding</keyword>
<comment type="caution">
    <text evidence="4">The sequence shown here is derived from an EMBL/GenBank/DDBJ whole genome shotgun (WGS) entry which is preliminary data.</text>
</comment>
<dbReference type="EC" id="6.2.1.3" evidence="4"/>
<dbReference type="EMBL" id="JAVDQD010000002">
    <property type="protein sequence ID" value="MDR6239121.1"/>
    <property type="molecule type" value="Genomic_DNA"/>
</dbReference>
<reference evidence="4" key="1">
    <citation type="submission" date="2023-07" db="EMBL/GenBank/DDBJ databases">
        <title>Genomic Encyclopedia of Type Strains, Phase IV (KMG-IV): sequencing the most valuable type-strain genomes for metagenomic binning, comparative biology and taxonomic classification.</title>
        <authorList>
            <person name="Goeker M."/>
        </authorList>
    </citation>
    <scope>NUCLEOTIDE SEQUENCE</scope>
    <source>
        <strain evidence="4">DSM 26174</strain>
    </source>
</reference>
<dbReference type="GO" id="GO:0004467">
    <property type="term" value="F:long-chain fatty acid-CoA ligase activity"/>
    <property type="evidence" value="ECO:0007669"/>
    <property type="project" value="UniProtKB-EC"/>
</dbReference>
<dbReference type="GO" id="GO:0005524">
    <property type="term" value="F:ATP binding"/>
    <property type="evidence" value="ECO:0007669"/>
    <property type="project" value="UniProtKB-KW"/>
</dbReference>
<dbReference type="InterPro" id="IPR020845">
    <property type="entry name" value="AMP-binding_CS"/>
</dbReference>
<name>A0AAE3XJW1_9BACT</name>
<evidence type="ECO:0000256" key="2">
    <source>
        <dbReference type="ARBA" id="ARBA00022840"/>
    </source>
</evidence>
<dbReference type="Proteomes" id="UP001185092">
    <property type="component" value="Unassembled WGS sequence"/>
</dbReference>
<dbReference type="InterPro" id="IPR000873">
    <property type="entry name" value="AMP-dep_synth/lig_dom"/>
</dbReference>
<dbReference type="InterPro" id="IPR042099">
    <property type="entry name" value="ANL_N_sf"/>
</dbReference>
<keyword evidence="5" id="KW-1185">Reference proteome</keyword>
<sequence>MDYLPLALLIRERVEKYKDKDALRYKDGEEWSALTWTEFGDRIDRLSKALLKSGVAEGEKVAIFSQNMPEWTITDFSALSVKAVPVPIYATNTAGQADYILNDAEIRFVFVGEQEQYEKAFQLVATNSRIEKIIVFDKSVKLYQSSHSIYLEDFINDDFDESLEVELKRRLDLIVGSDLATLIYTSGTTGEPKGVMLDNDNVLTQLKSHDDLLEVDDSDVSMAFLPLSHIFERAWTYYALHKGMEVAYLSNPKSVADAIKEVQPTIVCTVPRFYEKIYNLIYTKLESAPNMKKKLFNWAVSVGKKHFEFKRKDIPAPWLLQTKYELADKLVFSKIRANLGGKIKMSPCGGARLSDDINLFFNAIGVNVKLGYGLTETVATVATFKGNSFIAGTVGKPLAGIEIKIAENDEILVKGGNVMKGYYNKPEKTNEVFTDDGWFRTGDAGKIDAEGNLIITERLKDLMKTSGGKYIAPQQIETTIGNDHYIEQIAVIGDDRKYVTALIVPAFEALKEYAEQRNIKFDNVKDIVNDKRIIDFFKERIDKLQIELARFEQIKKFTLLSEEFTIERGEITPTLKIKRKVILQRYHDLIDKMYIEV</sequence>
<accession>A0AAE3XJW1</accession>
<organism evidence="4 5">
    <name type="scientific">Aureibacter tunicatorum</name>
    <dbReference type="NCBI Taxonomy" id="866807"/>
    <lineage>
        <taxon>Bacteria</taxon>
        <taxon>Pseudomonadati</taxon>
        <taxon>Bacteroidota</taxon>
        <taxon>Cytophagia</taxon>
        <taxon>Cytophagales</taxon>
        <taxon>Persicobacteraceae</taxon>
        <taxon>Aureibacter</taxon>
    </lineage>
</organism>